<name>A0A176W330_MARPO</name>
<evidence type="ECO:0000313" key="2">
    <source>
        <dbReference type="Proteomes" id="UP000077202"/>
    </source>
</evidence>
<gene>
    <name evidence="1" type="ORF">AXG93_2654s1010</name>
</gene>
<organism evidence="1 2">
    <name type="scientific">Marchantia polymorpha subsp. ruderalis</name>
    <dbReference type="NCBI Taxonomy" id="1480154"/>
    <lineage>
        <taxon>Eukaryota</taxon>
        <taxon>Viridiplantae</taxon>
        <taxon>Streptophyta</taxon>
        <taxon>Embryophyta</taxon>
        <taxon>Marchantiophyta</taxon>
        <taxon>Marchantiopsida</taxon>
        <taxon>Marchantiidae</taxon>
        <taxon>Marchantiales</taxon>
        <taxon>Marchantiaceae</taxon>
        <taxon>Marchantia</taxon>
    </lineage>
</organism>
<dbReference type="Proteomes" id="UP000077202">
    <property type="component" value="Unassembled WGS sequence"/>
</dbReference>
<proteinExistence type="predicted"/>
<dbReference type="EMBL" id="LVLJ01002011">
    <property type="protein sequence ID" value="OAE26981.1"/>
    <property type="molecule type" value="Genomic_DNA"/>
</dbReference>
<reference evidence="1" key="1">
    <citation type="submission" date="2016-03" db="EMBL/GenBank/DDBJ databases">
        <title>Mechanisms controlling the formation of the plant cell surface in tip-growing cells are functionally conserved among land plants.</title>
        <authorList>
            <person name="Honkanen S."/>
            <person name="Jones V.A."/>
            <person name="Morieri G."/>
            <person name="Champion C."/>
            <person name="Hetherington A.J."/>
            <person name="Kelly S."/>
            <person name="Saint-Marcoux D."/>
            <person name="Proust H."/>
            <person name="Prescott H."/>
            <person name="Dolan L."/>
        </authorList>
    </citation>
    <scope>NUCLEOTIDE SEQUENCE [LARGE SCALE GENOMIC DNA]</scope>
    <source>
        <tissue evidence="1">Whole gametophyte</tissue>
    </source>
</reference>
<accession>A0A176W330</accession>
<protein>
    <submittedName>
        <fullName evidence="1">Uncharacterized protein</fullName>
    </submittedName>
</protein>
<keyword evidence="2" id="KW-1185">Reference proteome</keyword>
<evidence type="ECO:0000313" key="1">
    <source>
        <dbReference type="EMBL" id="OAE26981.1"/>
    </source>
</evidence>
<dbReference type="AlphaFoldDB" id="A0A176W330"/>
<comment type="caution">
    <text evidence="1">The sequence shown here is derived from an EMBL/GenBank/DDBJ whole genome shotgun (WGS) entry which is preliminary data.</text>
</comment>
<sequence length="214" mass="21980">MPGAAPGYPPSAADYLAAMTAAQHNSAQQTLAMLNAIRIEKERSSLAIMQQILQRNQQQGVDFSAMLGNTGVGGGGAIDFASLLNNARITPDYSASLNAAAAGGGASGIDYSSILGGAAGGGNVDIAAFLAAQNKLGGLAGVIGNLGGLGDKLESFCVRIFSPALAQLAETMTLSRRLDRRSLKEGAIDMRDLFSPQKGEKRRAPIAFGVGLRE</sequence>